<evidence type="ECO:0000313" key="5">
    <source>
        <dbReference type="EMBL" id="RBP67381.1"/>
    </source>
</evidence>
<dbReference type="GO" id="GO:0006396">
    <property type="term" value="P:RNA processing"/>
    <property type="evidence" value="ECO:0007669"/>
    <property type="project" value="InterPro"/>
</dbReference>
<comment type="caution">
    <text evidence="5">The sequence shown here is derived from an EMBL/GenBank/DDBJ whole genome shotgun (WGS) entry which is preliminary data.</text>
</comment>
<sequence length="250" mass="27322">MNTNKPLKGTRQIEGKNPIVEALKSDVNIEKIMVAKGRRETGAQELFELAKEKKIKIQQVDRKKLDFTSKTGNHQGIIAIASEYEYAEIEDILEGAKVKGESPLVVILDKITDPHNFGAIIRTANACGVHGIIIPKNRSVDISPIAIKASAGAIEHTPICKVTNLTQTIKELKEKGFWIAGADMEGQKYYESDFKGSMAIVIGNEGEGISRLVKDECDFLVSIPMYGEIESLNASVATGILLSEAAKQRN</sequence>
<comment type="similarity">
    <text evidence="1">Belongs to the class IV-like SAM-binding methyltransferase superfamily. RNA methyltransferase TrmH family.</text>
</comment>
<organism evidence="5 6">
    <name type="scientific">Alkalibaculum bacchi</name>
    <dbReference type="NCBI Taxonomy" id="645887"/>
    <lineage>
        <taxon>Bacteria</taxon>
        <taxon>Bacillati</taxon>
        <taxon>Bacillota</taxon>
        <taxon>Clostridia</taxon>
        <taxon>Eubacteriales</taxon>
        <taxon>Eubacteriaceae</taxon>
        <taxon>Alkalibaculum</taxon>
    </lineage>
</organism>
<feature type="domain" description="RNA 2-O ribose methyltransferase substrate binding" evidence="4">
    <location>
        <begin position="12"/>
        <end position="87"/>
    </location>
</feature>
<dbReference type="InterPro" id="IPR004441">
    <property type="entry name" value="rRNA_MeTrfase_TrmH"/>
</dbReference>
<evidence type="ECO:0000313" key="6">
    <source>
        <dbReference type="Proteomes" id="UP000253490"/>
    </source>
</evidence>
<evidence type="ECO:0000259" key="4">
    <source>
        <dbReference type="SMART" id="SM00967"/>
    </source>
</evidence>
<dbReference type="SUPFAM" id="SSF55315">
    <property type="entry name" value="L30e-like"/>
    <property type="match status" value="1"/>
</dbReference>
<keyword evidence="6" id="KW-1185">Reference proteome</keyword>
<gene>
    <name evidence="5" type="ORF">DES36_10481</name>
</gene>
<evidence type="ECO:0000256" key="1">
    <source>
        <dbReference type="ARBA" id="ARBA00007228"/>
    </source>
</evidence>
<evidence type="ECO:0000256" key="3">
    <source>
        <dbReference type="ARBA" id="ARBA00022679"/>
    </source>
</evidence>
<dbReference type="AlphaFoldDB" id="A0A366IBB0"/>
<dbReference type="SUPFAM" id="SSF75217">
    <property type="entry name" value="alpha/beta knot"/>
    <property type="match status" value="1"/>
</dbReference>
<dbReference type="SMART" id="SM00967">
    <property type="entry name" value="SpoU_sub_bind"/>
    <property type="match status" value="1"/>
</dbReference>
<protein>
    <submittedName>
        <fullName evidence="5">23S rRNA (Guanosine2251-2'-O)-methyltransferase</fullName>
    </submittedName>
</protein>
<dbReference type="InterPro" id="IPR029026">
    <property type="entry name" value="tRNA_m1G_MTases_N"/>
</dbReference>
<keyword evidence="3 5" id="KW-0808">Transferase</keyword>
<dbReference type="EMBL" id="QNRX01000004">
    <property type="protein sequence ID" value="RBP67381.1"/>
    <property type="molecule type" value="Genomic_DNA"/>
</dbReference>
<dbReference type="RefSeq" id="WP_242981692.1">
    <property type="nucleotide sequence ID" value="NZ_QNRX01000004.1"/>
</dbReference>
<accession>A0A366IBB0</accession>
<dbReference type="InterPro" id="IPR029064">
    <property type="entry name" value="Ribosomal_eL30-like_sf"/>
</dbReference>
<dbReference type="InterPro" id="IPR001537">
    <property type="entry name" value="SpoU_MeTrfase"/>
</dbReference>
<dbReference type="FunFam" id="3.40.1280.10:FF:000008">
    <property type="entry name" value="Group 3 RNA methyltransferase TrmH"/>
    <property type="match status" value="1"/>
</dbReference>
<dbReference type="PANTHER" id="PTHR46429">
    <property type="entry name" value="23S RRNA (GUANOSINE-2'-O-)-METHYLTRANSFERASE RLMB"/>
    <property type="match status" value="1"/>
</dbReference>
<evidence type="ECO:0000256" key="2">
    <source>
        <dbReference type="ARBA" id="ARBA00022603"/>
    </source>
</evidence>
<dbReference type="Pfam" id="PF00588">
    <property type="entry name" value="SpoU_methylase"/>
    <property type="match status" value="1"/>
</dbReference>
<dbReference type="InterPro" id="IPR013123">
    <property type="entry name" value="SpoU_subst-bd"/>
</dbReference>
<dbReference type="GO" id="GO:0032259">
    <property type="term" value="P:methylation"/>
    <property type="evidence" value="ECO:0007669"/>
    <property type="project" value="UniProtKB-KW"/>
</dbReference>
<dbReference type="PANTHER" id="PTHR46429:SF1">
    <property type="entry name" value="23S RRNA (GUANOSINE-2'-O-)-METHYLTRANSFERASE RLMB"/>
    <property type="match status" value="1"/>
</dbReference>
<dbReference type="GO" id="GO:0008173">
    <property type="term" value="F:RNA methyltransferase activity"/>
    <property type="evidence" value="ECO:0007669"/>
    <property type="project" value="InterPro"/>
</dbReference>
<name>A0A366IBB0_9FIRM</name>
<dbReference type="Gene3D" id="3.30.1330.30">
    <property type="match status" value="1"/>
</dbReference>
<proteinExistence type="inferred from homology"/>
<dbReference type="Pfam" id="PF08032">
    <property type="entry name" value="SpoU_sub_bind"/>
    <property type="match status" value="1"/>
</dbReference>
<dbReference type="GO" id="GO:0003723">
    <property type="term" value="F:RNA binding"/>
    <property type="evidence" value="ECO:0007669"/>
    <property type="project" value="InterPro"/>
</dbReference>
<dbReference type="Gene3D" id="3.40.1280.10">
    <property type="match status" value="1"/>
</dbReference>
<dbReference type="NCBIfam" id="TIGR00186">
    <property type="entry name" value="rRNA_methyl_3"/>
    <property type="match status" value="1"/>
</dbReference>
<dbReference type="GO" id="GO:0005829">
    <property type="term" value="C:cytosol"/>
    <property type="evidence" value="ECO:0007669"/>
    <property type="project" value="TreeGrafter"/>
</dbReference>
<dbReference type="CDD" id="cd18103">
    <property type="entry name" value="SpoU-like_RlmB"/>
    <property type="match status" value="1"/>
</dbReference>
<reference evidence="5 6" key="1">
    <citation type="submission" date="2018-06" db="EMBL/GenBank/DDBJ databases">
        <title>Genomic Encyclopedia of Type Strains, Phase IV (KMG-IV): sequencing the most valuable type-strain genomes for metagenomic binning, comparative biology and taxonomic classification.</title>
        <authorList>
            <person name="Goeker M."/>
        </authorList>
    </citation>
    <scope>NUCLEOTIDE SEQUENCE [LARGE SCALE GENOMIC DNA]</scope>
    <source>
        <strain evidence="5 6">DSM 22112</strain>
    </source>
</reference>
<dbReference type="InterPro" id="IPR029028">
    <property type="entry name" value="Alpha/beta_knot_MTases"/>
</dbReference>
<keyword evidence="2 5" id="KW-0489">Methyltransferase</keyword>
<dbReference type="Proteomes" id="UP000253490">
    <property type="component" value="Unassembled WGS sequence"/>
</dbReference>